<sequence>MSEFYQMPDEIRGQMIQIAFAGVESGQGKKSKIIFDCIKEIYPTSAAGDVGYALIEVYNGNYNKAINLLSKTIKQSSNCLEEARVILLFAMIMSGKKSEAKFKLNDFEKNELMNSEMIEFTKSFIGSV</sequence>
<evidence type="ECO:0008006" key="3">
    <source>
        <dbReference type="Google" id="ProtNLM"/>
    </source>
</evidence>
<protein>
    <recommendedName>
        <fullName evidence="3">Tetratricopeptide repeat protein</fullName>
    </recommendedName>
</protein>
<dbReference type="EMBL" id="JAPMOU010000003">
    <property type="protein sequence ID" value="MDE1460950.1"/>
    <property type="molecule type" value="Genomic_DNA"/>
</dbReference>
<dbReference type="InterPro" id="IPR011990">
    <property type="entry name" value="TPR-like_helical_dom_sf"/>
</dbReference>
<name>A0ABT5U406_9GAMM</name>
<evidence type="ECO:0000313" key="2">
    <source>
        <dbReference type="Proteomes" id="UP001528823"/>
    </source>
</evidence>
<accession>A0ABT5U406</accession>
<keyword evidence="2" id="KW-1185">Reference proteome</keyword>
<dbReference type="SUPFAM" id="SSF48452">
    <property type="entry name" value="TPR-like"/>
    <property type="match status" value="1"/>
</dbReference>
<reference evidence="1 2" key="1">
    <citation type="submission" date="2022-11" db="EMBL/GenBank/DDBJ databases">
        <title>Spartinivicinus poritis sp. nov., isolated from scleractinian coral Porites lutea.</title>
        <authorList>
            <person name="Zhang G."/>
            <person name="Cai L."/>
            <person name="Wei Q."/>
        </authorList>
    </citation>
    <scope>NUCLEOTIDE SEQUENCE [LARGE SCALE GENOMIC DNA]</scope>
    <source>
        <strain evidence="1 2">A2-2</strain>
    </source>
</reference>
<organism evidence="1 2">
    <name type="scientific">Spartinivicinus poritis</name>
    <dbReference type="NCBI Taxonomy" id="2994640"/>
    <lineage>
        <taxon>Bacteria</taxon>
        <taxon>Pseudomonadati</taxon>
        <taxon>Pseudomonadota</taxon>
        <taxon>Gammaproteobacteria</taxon>
        <taxon>Oceanospirillales</taxon>
        <taxon>Zooshikellaceae</taxon>
        <taxon>Spartinivicinus</taxon>
    </lineage>
</organism>
<dbReference type="Proteomes" id="UP001528823">
    <property type="component" value="Unassembled WGS sequence"/>
</dbReference>
<gene>
    <name evidence="1" type="ORF">ORQ98_03095</name>
</gene>
<evidence type="ECO:0000313" key="1">
    <source>
        <dbReference type="EMBL" id="MDE1460950.1"/>
    </source>
</evidence>
<dbReference type="RefSeq" id="WP_274687321.1">
    <property type="nucleotide sequence ID" value="NZ_JAPMOU010000003.1"/>
</dbReference>
<comment type="caution">
    <text evidence="1">The sequence shown here is derived from an EMBL/GenBank/DDBJ whole genome shotgun (WGS) entry which is preliminary data.</text>
</comment>
<proteinExistence type="predicted"/>